<feature type="compositionally biased region" description="Basic and acidic residues" evidence="1">
    <location>
        <begin position="23"/>
        <end position="39"/>
    </location>
</feature>
<dbReference type="InterPro" id="IPR022053">
    <property type="entry name" value="DUF3613"/>
</dbReference>
<accession>A0A1H6QKY8</accession>
<dbReference type="Pfam" id="PF12266">
    <property type="entry name" value="DUF3613"/>
    <property type="match status" value="1"/>
</dbReference>
<proteinExistence type="predicted"/>
<feature type="compositionally biased region" description="Basic residues" evidence="1">
    <location>
        <begin position="43"/>
        <end position="55"/>
    </location>
</feature>
<sequence>MARCDGSGLRDGGVLRSGQRVGTKRERQYGERQYGERQYSKRQYSKRQYSKRQYGKRQYGNGSAHAPLLATEIGHSTRGWLDLQRSGAAAAPALSMLGEEAGLAYQRHMDSFRTKVPASFGSSLSGNGNLLHVDYTNVGGASQN</sequence>
<dbReference type="STRING" id="667676.SAMN05192539_1001181"/>
<evidence type="ECO:0000313" key="2">
    <source>
        <dbReference type="EMBL" id="SEI40130.1"/>
    </source>
</evidence>
<dbReference type="OrthoDB" id="8797260at2"/>
<dbReference type="RefSeq" id="WP_090861759.1">
    <property type="nucleotide sequence ID" value="NZ_FNYE01000001.1"/>
</dbReference>
<dbReference type="Proteomes" id="UP000198866">
    <property type="component" value="Unassembled WGS sequence"/>
</dbReference>
<keyword evidence="3" id="KW-1185">Reference proteome</keyword>
<protein>
    <submittedName>
        <fullName evidence="2">Uncharacterized protein</fullName>
    </submittedName>
</protein>
<reference evidence="3" key="1">
    <citation type="submission" date="2016-10" db="EMBL/GenBank/DDBJ databases">
        <authorList>
            <person name="Varghese N."/>
            <person name="Submissions S."/>
        </authorList>
    </citation>
    <scope>NUCLEOTIDE SEQUENCE [LARGE SCALE GENOMIC DNA]</scope>
    <source>
        <strain evidence="3">LMG 26031</strain>
    </source>
</reference>
<evidence type="ECO:0000313" key="3">
    <source>
        <dbReference type="Proteomes" id="UP000198866"/>
    </source>
</evidence>
<name>A0A1H6QKY8_9BURK</name>
<evidence type="ECO:0000256" key="1">
    <source>
        <dbReference type="SAM" id="MobiDB-lite"/>
    </source>
</evidence>
<gene>
    <name evidence="2" type="ORF">SAMN05192539_1001181</name>
</gene>
<organism evidence="2 3">
    <name type="scientific">Paraburkholderia diazotrophica</name>
    <dbReference type="NCBI Taxonomy" id="667676"/>
    <lineage>
        <taxon>Bacteria</taxon>
        <taxon>Pseudomonadati</taxon>
        <taxon>Pseudomonadota</taxon>
        <taxon>Betaproteobacteria</taxon>
        <taxon>Burkholderiales</taxon>
        <taxon>Burkholderiaceae</taxon>
        <taxon>Paraburkholderia</taxon>
    </lineage>
</organism>
<dbReference type="AlphaFoldDB" id="A0A1H6QKY8"/>
<feature type="region of interest" description="Disordered" evidence="1">
    <location>
        <begin position="1"/>
        <end position="62"/>
    </location>
</feature>
<dbReference type="EMBL" id="FNYE01000001">
    <property type="protein sequence ID" value="SEI40130.1"/>
    <property type="molecule type" value="Genomic_DNA"/>
</dbReference>